<dbReference type="Pfam" id="PF00909">
    <property type="entry name" value="Ammonium_transp"/>
    <property type="match status" value="1"/>
</dbReference>
<feature type="domain" description="Ammonium transporter AmtB-like" evidence="6">
    <location>
        <begin position="12"/>
        <end position="78"/>
    </location>
</feature>
<evidence type="ECO:0000256" key="1">
    <source>
        <dbReference type="ARBA" id="ARBA00004141"/>
    </source>
</evidence>
<dbReference type="AlphaFoldDB" id="A0A822XIH1"/>
<sequence>MKAYVEEVYAAWRPYGLFMGGSGKLVAAHIIQILVIIGWVSATIGPLFYAVHRLNLLRISGGDEMAGMDLTRHGGFAYIYHDNDPSQKSAGFMLRRIEPAGTLSTTQECITNCVITLMPACTITHRSESQIL</sequence>
<dbReference type="Gene3D" id="1.10.3430.10">
    <property type="entry name" value="Ammonium transporter AmtB like domains"/>
    <property type="match status" value="1"/>
</dbReference>
<protein>
    <recommendedName>
        <fullName evidence="6">Ammonium transporter AmtB-like domain-containing protein</fullName>
    </recommendedName>
</protein>
<dbReference type="PANTHER" id="PTHR11730">
    <property type="entry name" value="AMMONIUM TRANSPORTER"/>
    <property type="match status" value="1"/>
</dbReference>
<dbReference type="EMBL" id="DUZY01000001">
    <property type="protein sequence ID" value="DAD19503.1"/>
    <property type="molecule type" value="Genomic_DNA"/>
</dbReference>
<dbReference type="PANTHER" id="PTHR11730:SF121">
    <property type="entry name" value="AMMONIUM TRANSPORTER 1 MEMBER 1"/>
    <property type="match status" value="1"/>
</dbReference>
<keyword evidence="2 5" id="KW-0812">Transmembrane</keyword>
<proteinExistence type="predicted"/>
<dbReference type="InterPro" id="IPR024041">
    <property type="entry name" value="NH4_transpt_AmtB-like_dom"/>
</dbReference>
<comment type="caution">
    <text evidence="7">The sequence shown here is derived from an EMBL/GenBank/DDBJ whole genome shotgun (WGS) entry which is preliminary data.</text>
</comment>
<keyword evidence="8" id="KW-1185">Reference proteome</keyword>
<keyword evidence="4 5" id="KW-0472">Membrane</keyword>
<accession>A0A822XIH1</accession>
<evidence type="ECO:0000256" key="4">
    <source>
        <dbReference type="ARBA" id="ARBA00023136"/>
    </source>
</evidence>
<keyword evidence="3 5" id="KW-1133">Transmembrane helix</keyword>
<name>A0A822XIH1_NELNU</name>
<reference evidence="7 8" key="1">
    <citation type="journal article" date="2020" name="Mol. Biol. Evol.">
        <title>Distinct Expression and Methylation Patterns for Genes with Different Fates following a Single Whole-Genome Duplication in Flowering Plants.</title>
        <authorList>
            <person name="Shi T."/>
            <person name="Rahmani R.S."/>
            <person name="Gugger P.F."/>
            <person name="Wang M."/>
            <person name="Li H."/>
            <person name="Zhang Y."/>
            <person name="Li Z."/>
            <person name="Wang Q."/>
            <person name="Van de Peer Y."/>
            <person name="Marchal K."/>
            <person name="Chen J."/>
        </authorList>
    </citation>
    <scope>NUCLEOTIDE SEQUENCE [LARGE SCALE GENOMIC DNA]</scope>
    <source>
        <tissue evidence="7">Leaf</tissue>
    </source>
</reference>
<evidence type="ECO:0000256" key="3">
    <source>
        <dbReference type="ARBA" id="ARBA00022989"/>
    </source>
</evidence>
<dbReference type="InterPro" id="IPR029020">
    <property type="entry name" value="Ammonium/urea_transptr"/>
</dbReference>
<dbReference type="GO" id="GO:0016020">
    <property type="term" value="C:membrane"/>
    <property type="evidence" value="ECO:0007669"/>
    <property type="project" value="UniProtKB-SubCell"/>
</dbReference>
<dbReference type="Proteomes" id="UP000607653">
    <property type="component" value="Unassembled WGS sequence"/>
</dbReference>
<evidence type="ECO:0000313" key="7">
    <source>
        <dbReference type="EMBL" id="DAD19503.1"/>
    </source>
</evidence>
<gene>
    <name evidence="7" type="ORF">HUJ06_020966</name>
</gene>
<comment type="subcellular location">
    <subcellularLocation>
        <location evidence="1">Membrane</location>
        <topology evidence="1">Multi-pass membrane protein</topology>
    </subcellularLocation>
</comment>
<evidence type="ECO:0000256" key="2">
    <source>
        <dbReference type="ARBA" id="ARBA00022692"/>
    </source>
</evidence>
<evidence type="ECO:0000256" key="5">
    <source>
        <dbReference type="SAM" id="Phobius"/>
    </source>
</evidence>
<evidence type="ECO:0000313" key="8">
    <source>
        <dbReference type="Proteomes" id="UP000607653"/>
    </source>
</evidence>
<feature type="transmembrane region" description="Helical" evidence="5">
    <location>
        <begin position="26"/>
        <end position="51"/>
    </location>
</feature>
<organism evidence="7 8">
    <name type="scientific">Nelumbo nucifera</name>
    <name type="common">Sacred lotus</name>
    <dbReference type="NCBI Taxonomy" id="4432"/>
    <lineage>
        <taxon>Eukaryota</taxon>
        <taxon>Viridiplantae</taxon>
        <taxon>Streptophyta</taxon>
        <taxon>Embryophyta</taxon>
        <taxon>Tracheophyta</taxon>
        <taxon>Spermatophyta</taxon>
        <taxon>Magnoliopsida</taxon>
        <taxon>Proteales</taxon>
        <taxon>Nelumbonaceae</taxon>
        <taxon>Nelumbo</taxon>
    </lineage>
</organism>
<dbReference type="GO" id="GO:0008519">
    <property type="term" value="F:ammonium channel activity"/>
    <property type="evidence" value="ECO:0007669"/>
    <property type="project" value="InterPro"/>
</dbReference>
<evidence type="ECO:0000259" key="6">
    <source>
        <dbReference type="Pfam" id="PF00909"/>
    </source>
</evidence>